<organism evidence="2 3">
    <name type="scientific">Pichia membranifaciens NRRL Y-2026</name>
    <dbReference type="NCBI Taxonomy" id="763406"/>
    <lineage>
        <taxon>Eukaryota</taxon>
        <taxon>Fungi</taxon>
        <taxon>Dikarya</taxon>
        <taxon>Ascomycota</taxon>
        <taxon>Saccharomycotina</taxon>
        <taxon>Pichiomycetes</taxon>
        <taxon>Pichiales</taxon>
        <taxon>Pichiaceae</taxon>
        <taxon>Pichia</taxon>
    </lineage>
</organism>
<dbReference type="OrthoDB" id="207120at2759"/>
<keyword evidence="3" id="KW-1185">Reference proteome</keyword>
<dbReference type="RefSeq" id="XP_019015773.1">
    <property type="nucleotide sequence ID" value="XM_019162473.1"/>
</dbReference>
<dbReference type="STRING" id="763406.A0A1E3NEV8"/>
<evidence type="ECO:0000259" key="1">
    <source>
        <dbReference type="Pfam" id="PF25459"/>
    </source>
</evidence>
<dbReference type="GeneID" id="30179160"/>
<reference evidence="2 3" key="1">
    <citation type="journal article" date="2016" name="Proc. Natl. Acad. Sci. U.S.A.">
        <title>Comparative genomics of biotechnologically important yeasts.</title>
        <authorList>
            <person name="Riley R."/>
            <person name="Haridas S."/>
            <person name="Wolfe K.H."/>
            <person name="Lopes M.R."/>
            <person name="Hittinger C.T."/>
            <person name="Goeker M."/>
            <person name="Salamov A.A."/>
            <person name="Wisecaver J.H."/>
            <person name="Long T.M."/>
            <person name="Calvey C.H."/>
            <person name="Aerts A.L."/>
            <person name="Barry K.W."/>
            <person name="Choi C."/>
            <person name="Clum A."/>
            <person name="Coughlan A.Y."/>
            <person name="Deshpande S."/>
            <person name="Douglass A.P."/>
            <person name="Hanson S.J."/>
            <person name="Klenk H.-P."/>
            <person name="LaButti K.M."/>
            <person name="Lapidus A."/>
            <person name="Lindquist E.A."/>
            <person name="Lipzen A.M."/>
            <person name="Meier-Kolthoff J.P."/>
            <person name="Ohm R.A."/>
            <person name="Otillar R.P."/>
            <person name="Pangilinan J.L."/>
            <person name="Peng Y."/>
            <person name="Rokas A."/>
            <person name="Rosa C.A."/>
            <person name="Scheuner C."/>
            <person name="Sibirny A.A."/>
            <person name="Slot J.C."/>
            <person name="Stielow J.B."/>
            <person name="Sun H."/>
            <person name="Kurtzman C.P."/>
            <person name="Blackwell M."/>
            <person name="Grigoriev I.V."/>
            <person name="Jeffries T.W."/>
        </authorList>
    </citation>
    <scope>NUCLEOTIDE SEQUENCE [LARGE SCALE GENOMIC DNA]</scope>
    <source>
        <strain evidence="2 3">NRRL Y-2026</strain>
    </source>
</reference>
<dbReference type="AlphaFoldDB" id="A0A1E3NEV8"/>
<dbReference type="Proteomes" id="UP000094455">
    <property type="component" value="Unassembled WGS sequence"/>
</dbReference>
<sequence length="224" mass="25805">WWTTESLPPQLTKTETYFEVDSTDVHKRGGKLIKYLIYYVLDAHLTCITIELAYDTSEPERLLFFHETKEKSKSDRRKLVEEYTKYGPLAYNTAVKSLNKSYNGDYVNFIFSNLPKNVLHPIANKTFGAVVYRNNNGETKSFDDIRPGDILVLVNAVFEGHGIKEVGFGKPHVALITSFDVEKNRIKVIEQTDGVIQQGRYKLKNMKSGKLRAFRIVGRDYVNW</sequence>
<proteinExistence type="predicted"/>
<dbReference type="EMBL" id="KV454006">
    <property type="protein sequence ID" value="ODQ44660.1"/>
    <property type="molecule type" value="Genomic_DNA"/>
</dbReference>
<protein>
    <recommendedName>
        <fullName evidence="1">BBC1/AIM3 cysteine proteinase-fold domain-containing protein</fullName>
    </recommendedName>
</protein>
<feature type="non-terminal residue" evidence="2">
    <location>
        <position position="224"/>
    </location>
</feature>
<accession>A0A1E3NEV8</accession>
<evidence type="ECO:0000313" key="2">
    <source>
        <dbReference type="EMBL" id="ODQ44660.1"/>
    </source>
</evidence>
<gene>
    <name evidence="2" type="ORF">PICMEDRAFT_27008</name>
</gene>
<feature type="domain" description="BBC1/AIM3 cysteine proteinase-fold" evidence="1">
    <location>
        <begin position="70"/>
        <end position="224"/>
    </location>
</feature>
<name>A0A1E3NEV8_9ASCO</name>
<evidence type="ECO:0000313" key="3">
    <source>
        <dbReference type="Proteomes" id="UP000094455"/>
    </source>
</evidence>
<dbReference type="InterPro" id="IPR057402">
    <property type="entry name" value="AIM3_BBC1_C"/>
</dbReference>
<feature type="non-terminal residue" evidence="2">
    <location>
        <position position="1"/>
    </location>
</feature>
<dbReference type="Pfam" id="PF25459">
    <property type="entry name" value="AIM3_BBC1_C"/>
    <property type="match status" value="1"/>
</dbReference>